<organism evidence="5 6">
    <name type="scientific">Blepharisma stoltei</name>
    <dbReference type="NCBI Taxonomy" id="1481888"/>
    <lineage>
        <taxon>Eukaryota</taxon>
        <taxon>Sar</taxon>
        <taxon>Alveolata</taxon>
        <taxon>Ciliophora</taxon>
        <taxon>Postciliodesmatophora</taxon>
        <taxon>Heterotrichea</taxon>
        <taxon>Heterotrichida</taxon>
        <taxon>Blepharismidae</taxon>
        <taxon>Blepharisma</taxon>
    </lineage>
</organism>
<dbReference type="GO" id="GO:0006574">
    <property type="term" value="P:L-valine catabolic process"/>
    <property type="evidence" value="ECO:0007669"/>
    <property type="project" value="TreeGrafter"/>
</dbReference>
<evidence type="ECO:0000256" key="2">
    <source>
        <dbReference type="ARBA" id="ARBA00011915"/>
    </source>
</evidence>
<feature type="domain" description="Enoyl-CoA hydratase/isomerase" evidence="4">
    <location>
        <begin position="15"/>
        <end position="334"/>
    </location>
</feature>
<dbReference type="SUPFAM" id="SSF52096">
    <property type="entry name" value="ClpP/crotonase"/>
    <property type="match status" value="1"/>
</dbReference>
<evidence type="ECO:0000256" key="1">
    <source>
        <dbReference type="ARBA" id="ARBA00001709"/>
    </source>
</evidence>
<comment type="caution">
    <text evidence="5">The sequence shown here is derived from an EMBL/GenBank/DDBJ whole genome shotgun (WGS) entry which is preliminary data.</text>
</comment>
<dbReference type="EMBL" id="CAJZBQ010000004">
    <property type="protein sequence ID" value="CAG9311398.1"/>
    <property type="molecule type" value="Genomic_DNA"/>
</dbReference>
<comment type="catalytic activity">
    <reaction evidence="1">
        <text>3-hydroxy-2-methylpropanoyl-CoA + H2O = 3-hydroxy-2-methylpropanoate + CoA + H(+)</text>
        <dbReference type="Rhea" id="RHEA:20888"/>
        <dbReference type="ChEBI" id="CHEBI:11805"/>
        <dbReference type="ChEBI" id="CHEBI:15377"/>
        <dbReference type="ChEBI" id="CHEBI:15378"/>
        <dbReference type="ChEBI" id="CHEBI:57287"/>
        <dbReference type="ChEBI" id="CHEBI:57340"/>
        <dbReference type="EC" id="3.1.2.4"/>
    </reaction>
</comment>
<dbReference type="InterPro" id="IPR045004">
    <property type="entry name" value="ECH_dom"/>
</dbReference>
<dbReference type="PANTHER" id="PTHR43176">
    <property type="entry name" value="3-HYDROXYISOBUTYRYL-COA HYDROLASE-RELATED"/>
    <property type="match status" value="1"/>
</dbReference>
<evidence type="ECO:0000313" key="5">
    <source>
        <dbReference type="EMBL" id="CAG9311398.1"/>
    </source>
</evidence>
<dbReference type="Gene3D" id="3.90.226.10">
    <property type="entry name" value="2-enoyl-CoA Hydratase, Chain A, domain 1"/>
    <property type="match status" value="1"/>
</dbReference>
<dbReference type="Proteomes" id="UP001162131">
    <property type="component" value="Unassembled WGS sequence"/>
</dbReference>
<dbReference type="AlphaFoldDB" id="A0AAU9IGV1"/>
<name>A0AAU9IGV1_9CILI</name>
<dbReference type="GO" id="GO:0003860">
    <property type="term" value="F:3-hydroxyisobutyryl-CoA hydrolase activity"/>
    <property type="evidence" value="ECO:0007669"/>
    <property type="project" value="UniProtKB-EC"/>
</dbReference>
<reference evidence="5" key="1">
    <citation type="submission" date="2021-09" db="EMBL/GenBank/DDBJ databases">
        <authorList>
            <consortium name="AG Swart"/>
            <person name="Singh M."/>
            <person name="Singh A."/>
            <person name="Seah K."/>
            <person name="Emmerich C."/>
        </authorList>
    </citation>
    <scope>NUCLEOTIDE SEQUENCE</scope>
    <source>
        <strain evidence="5">ATCC30299</strain>
    </source>
</reference>
<evidence type="ECO:0000313" key="6">
    <source>
        <dbReference type="Proteomes" id="UP001162131"/>
    </source>
</evidence>
<keyword evidence="6" id="KW-1185">Reference proteome</keyword>
<dbReference type="InterPro" id="IPR032259">
    <property type="entry name" value="HIBYL-CoA-H"/>
</dbReference>
<evidence type="ECO:0000256" key="3">
    <source>
        <dbReference type="ARBA" id="ARBA00022801"/>
    </source>
</evidence>
<dbReference type="CDD" id="cd06558">
    <property type="entry name" value="crotonase-like"/>
    <property type="match status" value="1"/>
</dbReference>
<dbReference type="PANTHER" id="PTHR43176:SF3">
    <property type="entry name" value="3-HYDROXYISOBUTYRYL-COA HYDROLASE, MITOCHONDRIAL"/>
    <property type="match status" value="1"/>
</dbReference>
<evidence type="ECO:0000259" key="4">
    <source>
        <dbReference type="Pfam" id="PF16113"/>
    </source>
</evidence>
<protein>
    <recommendedName>
        <fullName evidence="2">3-hydroxyisobutyryl-CoA hydrolase</fullName>
        <ecNumber evidence="2">3.1.2.4</ecNumber>
    </recommendedName>
</protein>
<dbReference type="Pfam" id="PF16113">
    <property type="entry name" value="ECH_2"/>
    <property type="match status" value="1"/>
</dbReference>
<sequence length="350" mass="40219">MSRVVIQESYGPVCKLLLNRPKNLNALNFELAQALDHDITIAEKNSQKIILASTSERAFQAGADLYRLLSTCHDIPNWVGFSYNVIKRLYKHPFETLSVWQGHIIGYGVGVGMACKYSLALPSTLWCMPEHHIGVVPDAGCSHLLSHLQDEAYGLYLFLTSRRISGIDCYYSGICTHYTRPENLPHIFSEIEGNQDSVKNILNKYKYEPEKELSRYLKHKDEIKEAFTNPSSIEEILEKLENNNTEFSRETSKEIRYLCPLSVRMALEHFKSGKQRTFLESLDSDFLLDCNLMTYKNQNFIIGVTTKMIEKSNARPNWVPNSLSEVTYDMVYDHLRIDKKPELNFTAQQS</sequence>
<proteinExistence type="predicted"/>
<gene>
    <name evidence="5" type="ORF">BSTOLATCC_MIC3688</name>
</gene>
<accession>A0AAU9IGV1</accession>
<keyword evidence="3" id="KW-0378">Hydrolase</keyword>
<dbReference type="EC" id="3.1.2.4" evidence="2"/>
<dbReference type="InterPro" id="IPR029045">
    <property type="entry name" value="ClpP/crotonase-like_dom_sf"/>
</dbReference>